<dbReference type="PANTHER" id="PTHR32063:SF33">
    <property type="entry name" value="RND SUPERFAMILY EFFLUX PUMP PERMEASE COMPONENT"/>
    <property type="match status" value="1"/>
</dbReference>
<name>A0A3P3VL72_9GAMM</name>
<accession>A0A3P3VL72</accession>
<feature type="transmembrane region" description="Helical" evidence="1">
    <location>
        <begin position="333"/>
        <end position="358"/>
    </location>
</feature>
<evidence type="ECO:0000313" key="3">
    <source>
        <dbReference type="Proteomes" id="UP000280792"/>
    </source>
</evidence>
<feature type="transmembrane region" description="Helical" evidence="1">
    <location>
        <begin position="364"/>
        <end position="394"/>
    </location>
</feature>
<dbReference type="SUPFAM" id="SSF82693">
    <property type="entry name" value="Multidrug efflux transporter AcrB pore domain, PN1, PN2, PC1 and PC2 subdomains"/>
    <property type="match status" value="2"/>
</dbReference>
<dbReference type="Proteomes" id="UP000280792">
    <property type="component" value="Unassembled WGS sequence"/>
</dbReference>
<dbReference type="Pfam" id="PF00873">
    <property type="entry name" value="ACR_tran"/>
    <property type="match status" value="1"/>
</dbReference>
<feature type="transmembrane region" description="Helical" evidence="1">
    <location>
        <begin position="452"/>
        <end position="470"/>
    </location>
</feature>
<dbReference type="Gene3D" id="3.30.70.1320">
    <property type="entry name" value="Multidrug efflux transporter AcrB pore domain like"/>
    <property type="match status" value="1"/>
</dbReference>
<feature type="transmembrane region" description="Helical" evidence="1">
    <location>
        <begin position="964"/>
        <end position="983"/>
    </location>
</feature>
<reference evidence="2 3" key="1">
    <citation type="submission" date="2018-08" db="EMBL/GenBank/DDBJ databases">
        <authorList>
            <person name="Khan S.A."/>
        </authorList>
    </citation>
    <scope>NUCLEOTIDE SEQUENCE [LARGE SCALE GENOMIC DNA]</scope>
    <source>
        <strain evidence="2 3">GTF-13</strain>
    </source>
</reference>
<proteinExistence type="predicted"/>
<evidence type="ECO:0000313" key="2">
    <source>
        <dbReference type="EMBL" id="RRJ83475.1"/>
    </source>
</evidence>
<reference evidence="2 3" key="2">
    <citation type="submission" date="2018-12" db="EMBL/GenBank/DDBJ databases">
        <title>Simiduia agarivorans gen. nov., sp. nov., a marine, agarolytic bacterium isolated from shallow coastal water from Keelung, Taiwan.</title>
        <authorList>
            <person name="Shieh W.Y."/>
        </authorList>
    </citation>
    <scope>NUCLEOTIDE SEQUENCE [LARGE SCALE GENOMIC DNA]</scope>
    <source>
        <strain evidence="2 3">GTF-13</strain>
    </source>
</reference>
<feature type="transmembrane region" description="Helical" evidence="1">
    <location>
        <begin position="918"/>
        <end position="943"/>
    </location>
</feature>
<feature type="transmembrane region" description="Helical" evidence="1">
    <location>
        <begin position="425"/>
        <end position="446"/>
    </location>
</feature>
<feature type="transmembrane region" description="Helical" evidence="1">
    <location>
        <begin position="892"/>
        <end position="912"/>
    </location>
</feature>
<dbReference type="SUPFAM" id="SSF82714">
    <property type="entry name" value="Multidrug efflux transporter AcrB TolC docking domain, DN and DC subdomains"/>
    <property type="match status" value="2"/>
</dbReference>
<dbReference type="Gene3D" id="3.30.2090.10">
    <property type="entry name" value="Multidrug efflux transporter AcrB TolC docking domain, DN and DC subdomains"/>
    <property type="match status" value="2"/>
</dbReference>
<dbReference type="InterPro" id="IPR001036">
    <property type="entry name" value="Acrflvin-R"/>
</dbReference>
<keyword evidence="1" id="KW-1133">Transmembrane helix</keyword>
<dbReference type="EMBL" id="QWEZ01000002">
    <property type="protein sequence ID" value="RRJ83475.1"/>
    <property type="molecule type" value="Genomic_DNA"/>
</dbReference>
<dbReference type="Gene3D" id="1.20.1640.10">
    <property type="entry name" value="Multidrug efflux transporter AcrB transmembrane domain"/>
    <property type="match status" value="2"/>
</dbReference>
<feature type="transmembrane region" description="Helical" evidence="1">
    <location>
        <begin position="995"/>
        <end position="1020"/>
    </location>
</feature>
<feature type="transmembrane region" description="Helical" evidence="1">
    <location>
        <begin position="6"/>
        <end position="25"/>
    </location>
</feature>
<dbReference type="PRINTS" id="PR00702">
    <property type="entry name" value="ACRIFLAVINRP"/>
</dbReference>
<organism evidence="2 3">
    <name type="scientific">Aestuariirhabdus litorea</name>
    <dbReference type="NCBI Taxonomy" id="2528527"/>
    <lineage>
        <taxon>Bacteria</taxon>
        <taxon>Pseudomonadati</taxon>
        <taxon>Pseudomonadota</taxon>
        <taxon>Gammaproteobacteria</taxon>
        <taxon>Oceanospirillales</taxon>
        <taxon>Aestuariirhabdaceae</taxon>
        <taxon>Aestuariirhabdus</taxon>
    </lineage>
</organism>
<protein>
    <submittedName>
        <fullName evidence="2">Efflux RND transporter permease subunit</fullName>
    </submittedName>
</protein>
<feature type="transmembrane region" description="Helical" evidence="1">
    <location>
        <begin position="866"/>
        <end position="885"/>
    </location>
</feature>
<dbReference type="GO" id="GO:0005886">
    <property type="term" value="C:plasma membrane"/>
    <property type="evidence" value="ECO:0007669"/>
    <property type="project" value="TreeGrafter"/>
</dbReference>
<keyword evidence="1" id="KW-0812">Transmembrane</keyword>
<dbReference type="Gene3D" id="3.30.70.1430">
    <property type="entry name" value="Multidrug efflux transporter AcrB pore domain"/>
    <property type="match status" value="2"/>
</dbReference>
<dbReference type="AlphaFoldDB" id="A0A3P3VL72"/>
<sequence>MIAWFARNHVAANLLLVTIIGVGLYSMSNRVPLEVFPSIDLDIVTINVAYRGATPAEAEESVTVRIEEAIHDLEGIEKLRSRSVEGRSQVTVEVASGFDSRELMNDIKSRVDAISTLPEDAERPVVATRKRTREVISVVASGDLSEMELRLLGERIRDDLVRLPGISQVELEGVRPYEISIEVDERTLKEFGLTLEQVADRLGNSSLDLSAGNIRARSGEVLVRTKGQAYTQREFEEIVILTRSDGTLLHLSDIATVRDGFDENLIINSFNGKPAVLVEVYRIGDQSAIEVADAVKQYIAETAPTLPEGVDLGFWRDRSKIVKARLKTLTDSALQGGILVILLLSLFLRPALAFWVFIGIPVSFLGAFIVMPMLGVTLNIISLFAFILVLGIVVDDAIVTGENVYTHLQRSENPLHAAIEGTQEVSIPVTFGVLTTVAAFTPLLMIGGPRGAVFAQIPMIVIPVLLFSLIESKFVLPAHLKNIKPPSAREGRFSRLQIAIARGLETGIRRYYAPVLDRVLAHRYLSLAVICGISAIVFAMVSSGWMRFIYFPKVQSETARATLTMPAGTPFEVTDRHILRMAKAARELQQQYIDPATGESVITQVLATTGSTGGGGGGESNIGRVMFEIVAPEHRTLNVTSSQLVNQWRQKIGTIAGLESLTLRAEIGRSSDPVDVQLYGNDFTELRAVAARLRQHLATFPDLFDIQDSLSNGKEELQLGIKPQAELLGLTLNDLARQVRAAFFGFELQRIQRGREDVRVMVRFPASQRESLDSLQSMFIRTPQGAEVPFFEVAKISPGRSPTAIHRLNRERVVNVTADANKESADIEAIKRDLRRFMDELKPLYPGIGYSLEGEAREQADSFSKLGWGLLGVLFVIYTLLAIPFRSYVQPLVVMSIIPFGVVGAIVGHWIMDMSLTIMSLMGMLALTGVVINDSLVLVDYINQQRRKGLNLKQAVRGAGVARFRPVLLTSLTTFFGLMPLIFEKSTQAQFLIPMAVSLGFGILFATLITLLIVPVNYLILEDLLGHREREAEGVTAH</sequence>
<dbReference type="InterPro" id="IPR027463">
    <property type="entry name" value="AcrB_DN_DC_subdom"/>
</dbReference>
<dbReference type="PANTHER" id="PTHR32063">
    <property type="match status" value="1"/>
</dbReference>
<keyword evidence="1" id="KW-0472">Membrane</keyword>
<dbReference type="GO" id="GO:0042910">
    <property type="term" value="F:xenobiotic transmembrane transporter activity"/>
    <property type="evidence" value="ECO:0007669"/>
    <property type="project" value="TreeGrafter"/>
</dbReference>
<dbReference type="Gene3D" id="3.30.70.1440">
    <property type="entry name" value="Multidrug efflux transporter AcrB pore domain"/>
    <property type="match status" value="1"/>
</dbReference>
<dbReference type="SUPFAM" id="SSF82866">
    <property type="entry name" value="Multidrug efflux transporter AcrB transmembrane domain"/>
    <property type="match status" value="2"/>
</dbReference>
<evidence type="ECO:0000256" key="1">
    <source>
        <dbReference type="SAM" id="Phobius"/>
    </source>
</evidence>
<keyword evidence="3" id="KW-1185">Reference proteome</keyword>
<comment type="caution">
    <text evidence="2">The sequence shown here is derived from an EMBL/GenBank/DDBJ whole genome shotgun (WGS) entry which is preliminary data.</text>
</comment>
<feature type="transmembrane region" description="Helical" evidence="1">
    <location>
        <begin position="524"/>
        <end position="546"/>
    </location>
</feature>
<gene>
    <name evidence="2" type="ORF">D0544_10975</name>
</gene>